<protein>
    <submittedName>
        <fullName evidence="6">4Fe-4S ferredoxin iron-sulfur binding domain protein</fullName>
    </submittedName>
</protein>
<dbReference type="Proteomes" id="UP000000391">
    <property type="component" value="Chromosome"/>
</dbReference>
<evidence type="ECO:0000313" key="7">
    <source>
        <dbReference type="Proteomes" id="UP000000391"/>
    </source>
</evidence>
<keyword evidence="2" id="KW-0479">Metal-binding</keyword>
<dbReference type="SUPFAM" id="SSF54862">
    <property type="entry name" value="4Fe-4S ferredoxins"/>
    <property type="match status" value="1"/>
</dbReference>
<dbReference type="GO" id="GO:0046872">
    <property type="term" value="F:metal ion binding"/>
    <property type="evidence" value="ECO:0007669"/>
    <property type="project" value="UniProtKB-KW"/>
</dbReference>
<evidence type="ECO:0000259" key="5">
    <source>
        <dbReference type="PROSITE" id="PS51379"/>
    </source>
</evidence>
<sequence length="58" mass="5995">MVAVIISENCVGCATCVDECPVEAISLDGENIAVVDEGECSDCGECVDVCPTEAIEIE</sequence>
<feature type="domain" description="4Fe-4S ferredoxin-type" evidence="5">
    <location>
        <begin position="1"/>
        <end position="30"/>
    </location>
</feature>
<evidence type="ECO:0000256" key="2">
    <source>
        <dbReference type="ARBA" id="ARBA00022723"/>
    </source>
</evidence>
<dbReference type="HOGENOM" id="CLU_139698_5_6_2"/>
<evidence type="ECO:0000256" key="3">
    <source>
        <dbReference type="ARBA" id="ARBA00023004"/>
    </source>
</evidence>
<keyword evidence="3" id="KW-0408">Iron</keyword>
<dbReference type="PANTHER" id="PTHR43687">
    <property type="entry name" value="ADENYLYLSULFATE REDUCTASE, BETA SUBUNIT"/>
    <property type="match status" value="1"/>
</dbReference>
<dbReference type="KEGG" id="mev:Metev_2210"/>
<dbReference type="PANTHER" id="PTHR43687:SF1">
    <property type="entry name" value="FERREDOXIN III"/>
    <property type="match status" value="1"/>
</dbReference>
<reference evidence="6 7" key="1">
    <citation type="submission" date="2010-06" db="EMBL/GenBank/DDBJ databases">
        <title>Complete sequence chromosome of Methanohalobium evestigatum Z-7303.</title>
        <authorList>
            <consortium name="US DOE Joint Genome Institute"/>
            <person name="Lucas S."/>
            <person name="Copeland A."/>
            <person name="Lapidus A."/>
            <person name="Cheng J.-F."/>
            <person name="Bruce D."/>
            <person name="Goodwin L."/>
            <person name="Pitluck S."/>
            <person name="Saunders E."/>
            <person name="Detter J.C."/>
            <person name="Han C."/>
            <person name="Tapia R."/>
            <person name="Land M."/>
            <person name="Hauser L."/>
            <person name="Kyrpides N."/>
            <person name="Mikhailova N."/>
            <person name="Sieprawska-Lupa M."/>
            <person name="Whitman W.B."/>
            <person name="Anderson I."/>
            <person name="Woyke T."/>
        </authorList>
    </citation>
    <scope>NUCLEOTIDE SEQUENCE [LARGE SCALE GENOMIC DNA]</scope>
    <source>
        <strain evidence="7">ATCC BAA-1072 / DSM 3721 / NBRC 107634 / OCM 161 / Z-7303</strain>
    </source>
</reference>
<dbReference type="GO" id="GO:0051539">
    <property type="term" value="F:4 iron, 4 sulfur cluster binding"/>
    <property type="evidence" value="ECO:0007669"/>
    <property type="project" value="UniProtKB-KW"/>
</dbReference>
<evidence type="ECO:0000313" key="6">
    <source>
        <dbReference type="EMBL" id="ADI75036.1"/>
    </source>
</evidence>
<dbReference type="PROSITE" id="PS51379">
    <property type="entry name" value="4FE4S_FER_2"/>
    <property type="match status" value="2"/>
</dbReference>
<keyword evidence="7" id="KW-1185">Reference proteome</keyword>
<dbReference type="Gene3D" id="3.30.70.20">
    <property type="match status" value="1"/>
</dbReference>
<proteinExistence type="predicted"/>
<dbReference type="OrthoDB" id="5583at2157"/>
<gene>
    <name evidence="6" type="ordered locus">Metev_2210</name>
</gene>
<name>D7EAN7_METEZ</name>
<dbReference type="GO" id="GO:0016491">
    <property type="term" value="F:oxidoreductase activity"/>
    <property type="evidence" value="ECO:0007669"/>
    <property type="project" value="UniProtKB-ARBA"/>
</dbReference>
<feature type="domain" description="4Fe-4S ferredoxin-type" evidence="5">
    <location>
        <begin position="31"/>
        <end position="58"/>
    </location>
</feature>
<dbReference type="Pfam" id="PF14697">
    <property type="entry name" value="Fer4_21"/>
    <property type="match status" value="1"/>
</dbReference>
<dbReference type="InterPro" id="IPR017896">
    <property type="entry name" value="4Fe4S_Fe-S-bd"/>
</dbReference>
<dbReference type="InterPro" id="IPR050572">
    <property type="entry name" value="Fe-S_Ferredoxin"/>
</dbReference>
<dbReference type="STRING" id="644295.Metev_2210"/>
<accession>D7EAN7</accession>
<dbReference type="EMBL" id="CP002069">
    <property type="protein sequence ID" value="ADI75036.1"/>
    <property type="molecule type" value="Genomic_DNA"/>
</dbReference>
<keyword evidence="1" id="KW-0004">4Fe-4S</keyword>
<dbReference type="RefSeq" id="WP_013195601.1">
    <property type="nucleotide sequence ID" value="NC_014253.1"/>
</dbReference>
<dbReference type="AlphaFoldDB" id="D7EAN7"/>
<evidence type="ECO:0000256" key="4">
    <source>
        <dbReference type="ARBA" id="ARBA00023014"/>
    </source>
</evidence>
<organism evidence="6 7">
    <name type="scientific">Methanohalobium evestigatum (strain ATCC BAA-1072 / DSM 3721 / NBRC 107634 / OCM 161 / Z-7303)</name>
    <dbReference type="NCBI Taxonomy" id="644295"/>
    <lineage>
        <taxon>Archaea</taxon>
        <taxon>Methanobacteriati</taxon>
        <taxon>Methanobacteriota</taxon>
        <taxon>Stenosarchaea group</taxon>
        <taxon>Methanomicrobia</taxon>
        <taxon>Methanosarcinales</taxon>
        <taxon>Methanosarcinaceae</taxon>
        <taxon>Methanohalobium</taxon>
    </lineage>
</organism>
<keyword evidence="4" id="KW-0411">Iron-sulfur</keyword>
<dbReference type="GeneID" id="9347872"/>
<evidence type="ECO:0000256" key="1">
    <source>
        <dbReference type="ARBA" id="ARBA00022485"/>
    </source>
</evidence>
<dbReference type="PROSITE" id="PS00198">
    <property type="entry name" value="4FE4S_FER_1"/>
    <property type="match status" value="1"/>
</dbReference>
<dbReference type="InterPro" id="IPR017900">
    <property type="entry name" value="4Fe4S_Fe_S_CS"/>
</dbReference>